<gene>
    <name evidence="3" type="ORF">IB286_05480</name>
</gene>
<dbReference type="PANTHER" id="PTHR44051:SF8">
    <property type="entry name" value="GLUTATHIONE S-TRANSFERASE GSTA"/>
    <property type="match status" value="1"/>
</dbReference>
<keyword evidence="4" id="KW-1185">Reference proteome</keyword>
<name>A0A927C286_9GAMM</name>
<dbReference type="InterPro" id="IPR004045">
    <property type="entry name" value="Glutathione_S-Trfase_N"/>
</dbReference>
<dbReference type="EMBL" id="JACXLD010000002">
    <property type="protein sequence ID" value="MBD2858456.1"/>
    <property type="molecule type" value="Genomic_DNA"/>
</dbReference>
<sequence>MKLYSYDFAPNPRRVLLHLKHKGIEVETIQVDLLKGEHLVGDFGKINPDMTVPLLVLDDGTALTEVIGILSYLEDTYPENALFGEPGVERAKVMSWCHRLFMQGLTAVAEIFRNGNPAFKDRGMPGPINMPQLPELITRGNLRLDAFFANMDKELQDRDFLVGNKLTQADIDLYVTLGFAGWAGRRQIPDSCPRLQAWFADMKTRYGE</sequence>
<feature type="domain" description="GST N-terminal" evidence="1">
    <location>
        <begin position="1"/>
        <end position="81"/>
    </location>
</feature>
<dbReference type="SFLD" id="SFLDG00358">
    <property type="entry name" value="Main_(cytGST)"/>
    <property type="match status" value="1"/>
</dbReference>
<dbReference type="InterPro" id="IPR040079">
    <property type="entry name" value="Glutathione_S-Trfase"/>
</dbReference>
<dbReference type="InterPro" id="IPR034345">
    <property type="entry name" value="Gtt2-like_N"/>
</dbReference>
<dbReference type="SUPFAM" id="SSF47616">
    <property type="entry name" value="GST C-terminal domain-like"/>
    <property type="match status" value="1"/>
</dbReference>
<organism evidence="3 4">
    <name type="scientific">Spongiibacter pelagi</name>
    <dbReference type="NCBI Taxonomy" id="2760804"/>
    <lineage>
        <taxon>Bacteria</taxon>
        <taxon>Pseudomonadati</taxon>
        <taxon>Pseudomonadota</taxon>
        <taxon>Gammaproteobacteria</taxon>
        <taxon>Cellvibrionales</taxon>
        <taxon>Spongiibacteraceae</taxon>
        <taxon>Spongiibacter</taxon>
    </lineage>
</organism>
<proteinExistence type="predicted"/>
<evidence type="ECO:0000313" key="3">
    <source>
        <dbReference type="EMBL" id="MBD2858456.1"/>
    </source>
</evidence>
<feature type="domain" description="GST C-terminal" evidence="2">
    <location>
        <begin position="86"/>
        <end position="208"/>
    </location>
</feature>
<dbReference type="InterPro" id="IPR036249">
    <property type="entry name" value="Thioredoxin-like_sf"/>
</dbReference>
<evidence type="ECO:0000259" key="1">
    <source>
        <dbReference type="PROSITE" id="PS50404"/>
    </source>
</evidence>
<dbReference type="InterPro" id="IPR036282">
    <property type="entry name" value="Glutathione-S-Trfase_C_sf"/>
</dbReference>
<dbReference type="SUPFAM" id="SSF52833">
    <property type="entry name" value="Thioredoxin-like"/>
    <property type="match status" value="1"/>
</dbReference>
<evidence type="ECO:0000313" key="4">
    <source>
        <dbReference type="Proteomes" id="UP000610558"/>
    </source>
</evidence>
<dbReference type="InterPro" id="IPR004046">
    <property type="entry name" value="GST_C"/>
</dbReference>
<dbReference type="Pfam" id="PF13409">
    <property type="entry name" value="GST_N_2"/>
    <property type="match status" value="1"/>
</dbReference>
<reference evidence="3" key="1">
    <citation type="submission" date="2020-09" db="EMBL/GenBank/DDBJ databases">
        <authorList>
            <person name="Yoon J.-W."/>
        </authorList>
    </citation>
    <scope>NUCLEOTIDE SEQUENCE</scope>
    <source>
        <strain evidence="3">KMU-158</strain>
    </source>
</reference>
<dbReference type="RefSeq" id="WP_190763296.1">
    <property type="nucleotide sequence ID" value="NZ_JACXLD010000002.1"/>
</dbReference>
<dbReference type="InterPro" id="IPR010987">
    <property type="entry name" value="Glutathione-S-Trfase_C-like"/>
</dbReference>
<dbReference type="Gene3D" id="3.40.30.10">
    <property type="entry name" value="Glutaredoxin"/>
    <property type="match status" value="1"/>
</dbReference>
<dbReference type="Gene3D" id="1.20.1050.10">
    <property type="match status" value="1"/>
</dbReference>
<comment type="caution">
    <text evidence="3">The sequence shown here is derived from an EMBL/GenBank/DDBJ whole genome shotgun (WGS) entry which is preliminary data.</text>
</comment>
<dbReference type="Pfam" id="PF14497">
    <property type="entry name" value="GST_C_3"/>
    <property type="match status" value="1"/>
</dbReference>
<accession>A0A927C286</accession>
<dbReference type="CDD" id="cd03051">
    <property type="entry name" value="GST_N_GTT2_like"/>
    <property type="match status" value="1"/>
</dbReference>
<protein>
    <submittedName>
        <fullName evidence="3">Glutathione S-transferase family protein</fullName>
    </submittedName>
</protein>
<dbReference type="PROSITE" id="PS50405">
    <property type="entry name" value="GST_CTER"/>
    <property type="match status" value="1"/>
</dbReference>
<dbReference type="SFLD" id="SFLDS00019">
    <property type="entry name" value="Glutathione_Transferase_(cytos"/>
    <property type="match status" value="1"/>
</dbReference>
<dbReference type="PANTHER" id="PTHR44051">
    <property type="entry name" value="GLUTATHIONE S-TRANSFERASE-RELATED"/>
    <property type="match status" value="1"/>
</dbReference>
<dbReference type="Proteomes" id="UP000610558">
    <property type="component" value="Unassembled WGS sequence"/>
</dbReference>
<evidence type="ECO:0000259" key="2">
    <source>
        <dbReference type="PROSITE" id="PS50405"/>
    </source>
</evidence>
<dbReference type="PROSITE" id="PS50404">
    <property type="entry name" value="GST_NTER"/>
    <property type="match status" value="1"/>
</dbReference>
<dbReference type="AlphaFoldDB" id="A0A927C286"/>